<dbReference type="PROSITE" id="PS51257">
    <property type="entry name" value="PROKAR_LIPOPROTEIN"/>
    <property type="match status" value="1"/>
</dbReference>
<keyword evidence="4" id="KW-1185">Reference proteome</keyword>
<dbReference type="Gene3D" id="3.10.105.10">
    <property type="entry name" value="Dipeptide-binding Protein, Domain 3"/>
    <property type="match status" value="1"/>
</dbReference>
<dbReference type="InterPro" id="IPR039424">
    <property type="entry name" value="SBP_5"/>
</dbReference>
<gene>
    <name evidence="3" type="ORF">JL106_16700</name>
</gene>
<sequence>MSASAKLRQRRTRWLVGAVTVAALALSGCGGGSDGNSGGGGEGSAVETGVEDIGQNADQLDPNGTFRYVFVQNPSTFDPHRSGNPWDLIFFRLVYDQLLMEDQAGELIPGLATEWEFNADQTALTMKLRDDVDFIDGTHFDAEAVKANIERMKNLPESTQKGNLARVGDVQVIDETTVQINLTGPGGDLPALFAGPSGSMVSPAAFSNPDLDQKPVGSGFAKLTEYVPGQVSKYDRNEDYWDPEAAKAAKYEIYVQTAAPTRLNMLQTGQAELTYLDPSQSEQAAAAGLNTAPSKSQTIVSFNMNPGKPPFDDFRVRQATEHAIDRQAIVDGVFFGMGNPVAQYETPDSWAYDPDVTPDNPEYGYDPEKAKALLAEAGYADGVDIELLVPSLDDHRATADAIVPMLAEVGIRATTRVIESPTTPVTFFSRQEGNAYAGFGAPFADPTTPYLVSLPGQFRNPWNLSTPEFQAAWLEALEGATREERLPGIHKMIEEEKKILKNFPLHQHIPPSAWTDKAVFPEGYQVAYAPNLRGVGVTA</sequence>
<evidence type="ECO:0000259" key="2">
    <source>
        <dbReference type="Pfam" id="PF00496"/>
    </source>
</evidence>
<dbReference type="SUPFAM" id="SSF53850">
    <property type="entry name" value="Periplasmic binding protein-like II"/>
    <property type="match status" value="1"/>
</dbReference>
<dbReference type="Gene3D" id="3.40.190.10">
    <property type="entry name" value="Periplasmic binding protein-like II"/>
    <property type="match status" value="1"/>
</dbReference>
<protein>
    <recommendedName>
        <fullName evidence="2">Solute-binding protein family 5 domain-containing protein</fullName>
    </recommendedName>
</protein>
<evidence type="ECO:0000256" key="1">
    <source>
        <dbReference type="ARBA" id="ARBA00022729"/>
    </source>
</evidence>
<evidence type="ECO:0000313" key="4">
    <source>
        <dbReference type="Proteomes" id="UP000663792"/>
    </source>
</evidence>
<reference evidence="3" key="1">
    <citation type="submission" date="2021-01" db="EMBL/GenBank/DDBJ databases">
        <title>YIM 132084 draft genome.</title>
        <authorList>
            <person name="An D."/>
        </authorList>
    </citation>
    <scope>NUCLEOTIDE SEQUENCE</scope>
    <source>
        <strain evidence="3">YIM 132084</strain>
    </source>
</reference>
<evidence type="ECO:0000313" key="3">
    <source>
        <dbReference type="EMBL" id="MBM9468926.1"/>
    </source>
</evidence>
<comment type="caution">
    <text evidence="3">The sequence shown here is derived from an EMBL/GenBank/DDBJ whole genome shotgun (WGS) entry which is preliminary data.</text>
</comment>
<dbReference type="InterPro" id="IPR000914">
    <property type="entry name" value="SBP_5_dom"/>
</dbReference>
<proteinExistence type="predicted"/>
<dbReference type="Proteomes" id="UP000663792">
    <property type="component" value="Unassembled WGS sequence"/>
</dbReference>
<organism evidence="3 4">
    <name type="scientific">Nakamurella leprariae</name>
    <dbReference type="NCBI Taxonomy" id="2803911"/>
    <lineage>
        <taxon>Bacteria</taxon>
        <taxon>Bacillati</taxon>
        <taxon>Actinomycetota</taxon>
        <taxon>Actinomycetes</taxon>
        <taxon>Nakamurellales</taxon>
        <taxon>Nakamurellaceae</taxon>
        <taxon>Nakamurella</taxon>
    </lineage>
</organism>
<dbReference type="PANTHER" id="PTHR30290">
    <property type="entry name" value="PERIPLASMIC BINDING COMPONENT OF ABC TRANSPORTER"/>
    <property type="match status" value="1"/>
</dbReference>
<dbReference type="EMBL" id="JAERWK010000021">
    <property type="protein sequence ID" value="MBM9468926.1"/>
    <property type="molecule type" value="Genomic_DNA"/>
</dbReference>
<name>A0A939C0M7_9ACTN</name>
<keyword evidence="1" id="KW-0732">Signal</keyword>
<dbReference type="PANTHER" id="PTHR30290:SF38">
    <property type="entry name" value="D,D-DIPEPTIDE-BINDING PERIPLASMIC PROTEIN DDPA-RELATED"/>
    <property type="match status" value="1"/>
</dbReference>
<dbReference type="Pfam" id="PF00496">
    <property type="entry name" value="SBP_bac_5"/>
    <property type="match status" value="1"/>
</dbReference>
<dbReference type="RefSeq" id="WP_205261883.1">
    <property type="nucleotide sequence ID" value="NZ_JAERWK010000021.1"/>
</dbReference>
<feature type="domain" description="Solute-binding protein family 5" evidence="2">
    <location>
        <begin position="106"/>
        <end position="449"/>
    </location>
</feature>
<dbReference type="AlphaFoldDB" id="A0A939C0M7"/>
<dbReference type="GO" id="GO:1904680">
    <property type="term" value="F:peptide transmembrane transporter activity"/>
    <property type="evidence" value="ECO:0007669"/>
    <property type="project" value="TreeGrafter"/>
</dbReference>
<dbReference type="GO" id="GO:0015833">
    <property type="term" value="P:peptide transport"/>
    <property type="evidence" value="ECO:0007669"/>
    <property type="project" value="TreeGrafter"/>
</dbReference>
<accession>A0A939C0M7</accession>